<proteinExistence type="inferred from homology"/>
<comment type="caution">
    <text evidence="12">The sequence shown here is derived from an EMBL/GenBank/DDBJ whole genome shotgun (WGS) entry which is preliminary data.</text>
</comment>
<evidence type="ECO:0000256" key="1">
    <source>
        <dbReference type="ARBA" id="ARBA00004496"/>
    </source>
</evidence>
<keyword evidence="5" id="KW-0963">Cytoplasm</keyword>
<protein>
    <recommendedName>
        <fullName evidence="4">Protein-L-isoaspartate O-methyltransferase</fullName>
        <ecNumber evidence="3">2.1.1.77</ecNumber>
    </recommendedName>
    <alternativeName>
        <fullName evidence="11">L-isoaspartyl protein carboxyl methyltransferase</fullName>
    </alternativeName>
    <alternativeName>
        <fullName evidence="9">Protein L-isoaspartyl methyltransferase</fullName>
    </alternativeName>
    <alternativeName>
        <fullName evidence="10">Protein-beta-aspartate methyltransferase</fullName>
    </alternativeName>
</protein>
<dbReference type="PANTHER" id="PTHR11579">
    <property type="entry name" value="PROTEIN-L-ISOASPARTATE O-METHYLTRANSFERASE"/>
    <property type="match status" value="1"/>
</dbReference>
<dbReference type="PANTHER" id="PTHR11579:SF0">
    <property type="entry name" value="PROTEIN-L-ISOASPARTATE(D-ASPARTATE) O-METHYLTRANSFERASE"/>
    <property type="match status" value="1"/>
</dbReference>
<comment type="similarity">
    <text evidence="2">Belongs to the methyltransferase superfamily. L-isoaspartyl/D-aspartyl protein methyltransferase family.</text>
</comment>
<gene>
    <name evidence="12" type="ORF">FM996_18410</name>
</gene>
<sequence>MTRWYSPLFESEEVAALLQELAEAQIDLVALRRVYARQLLARAGISENKALEAAFAAIPRETFLVAPPWELLPVYFNHRGVTTDDPALLYQDVLVSLQGHRRVNNGCPALHAALLNAVGVRPGERVAHIGAGTGYYTAILAHLVGPTGQVTAVEFDAELAGHARTALAAYSNVSVVHDDGSKWPQQQADVIYVNFGVNRPSDAWIEYLADDGRLMFPLTASASLIELSGKKGGVIGKGPAFLVTRAGERFAAKSIGPVAIVQAEGDLVTAKDNERLAATLKKRTASFVRSLKWRKPILAPERYWYIGAGWALGFDEP</sequence>
<evidence type="ECO:0000256" key="6">
    <source>
        <dbReference type="ARBA" id="ARBA00022603"/>
    </source>
</evidence>
<evidence type="ECO:0000256" key="5">
    <source>
        <dbReference type="ARBA" id="ARBA00022490"/>
    </source>
</evidence>
<dbReference type="InterPro" id="IPR029063">
    <property type="entry name" value="SAM-dependent_MTases_sf"/>
</dbReference>
<dbReference type="GO" id="GO:0005737">
    <property type="term" value="C:cytoplasm"/>
    <property type="evidence" value="ECO:0007669"/>
    <property type="project" value="UniProtKB-SubCell"/>
</dbReference>
<dbReference type="Pfam" id="PF01135">
    <property type="entry name" value="PCMT"/>
    <property type="match status" value="1"/>
</dbReference>
<dbReference type="SUPFAM" id="SSF53335">
    <property type="entry name" value="S-adenosyl-L-methionine-dependent methyltransferases"/>
    <property type="match status" value="1"/>
</dbReference>
<accession>A0A549SFW1</accession>
<reference evidence="12 13" key="1">
    <citation type="submission" date="2019-07" db="EMBL/GenBank/DDBJ databases">
        <title>Ln-dependent methylotrophs.</title>
        <authorList>
            <person name="Tani A."/>
        </authorList>
    </citation>
    <scope>NUCLEOTIDE SEQUENCE [LARGE SCALE GENOMIC DNA]</scope>
    <source>
        <strain evidence="12 13">SM89A</strain>
    </source>
</reference>
<dbReference type="GO" id="GO:0004719">
    <property type="term" value="F:protein-L-isoaspartate (D-aspartate) O-methyltransferase activity"/>
    <property type="evidence" value="ECO:0007669"/>
    <property type="project" value="UniProtKB-EC"/>
</dbReference>
<dbReference type="Proteomes" id="UP000316781">
    <property type="component" value="Unassembled WGS sequence"/>
</dbReference>
<evidence type="ECO:0000256" key="7">
    <source>
        <dbReference type="ARBA" id="ARBA00022679"/>
    </source>
</evidence>
<dbReference type="Gene3D" id="3.40.50.150">
    <property type="entry name" value="Vaccinia Virus protein VP39"/>
    <property type="match status" value="1"/>
</dbReference>
<comment type="subcellular location">
    <subcellularLocation>
        <location evidence="1">Cytoplasm</location>
    </subcellularLocation>
</comment>
<evidence type="ECO:0000256" key="8">
    <source>
        <dbReference type="ARBA" id="ARBA00022691"/>
    </source>
</evidence>
<evidence type="ECO:0000313" key="13">
    <source>
        <dbReference type="Proteomes" id="UP000316781"/>
    </source>
</evidence>
<dbReference type="AlphaFoldDB" id="A0A549SFW1"/>
<evidence type="ECO:0000256" key="9">
    <source>
        <dbReference type="ARBA" id="ARBA00030757"/>
    </source>
</evidence>
<evidence type="ECO:0000256" key="3">
    <source>
        <dbReference type="ARBA" id="ARBA00011890"/>
    </source>
</evidence>
<dbReference type="CDD" id="cd02440">
    <property type="entry name" value="AdoMet_MTases"/>
    <property type="match status" value="1"/>
</dbReference>
<keyword evidence="6 12" id="KW-0489">Methyltransferase</keyword>
<organism evidence="12 13">
    <name type="scientific">Methylosinus sporium</name>
    <dbReference type="NCBI Taxonomy" id="428"/>
    <lineage>
        <taxon>Bacteria</taxon>
        <taxon>Pseudomonadati</taxon>
        <taxon>Pseudomonadota</taxon>
        <taxon>Alphaproteobacteria</taxon>
        <taxon>Hyphomicrobiales</taxon>
        <taxon>Methylocystaceae</taxon>
        <taxon>Methylosinus</taxon>
    </lineage>
</organism>
<keyword evidence="8" id="KW-0949">S-adenosyl-L-methionine</keyword>
<evidence type="ECO:0000256" key="11">
    <source>
        <dbReference type="ARBA" id="ARBA00031350"/>
    </source>
</evidence>
<evidence type="ECO:0000256" key="10">
    <source>
        <dbReference type="ARBA" id="ARBA00031323"/>
    </source>
</evidence>
<dbReference type="InterPro" id="IPR000682">
    <property type="entry name" value="PCMT"/>
</dbReference>
<dbReference type="EC" id="2.1.1.77" evidence="3"/>
<name>A0A549SFW1_METSR</name>
<evidence type="ECO:0000256" key="4">
    <source>
        <dbReference type="ARBA" id="ARBA00013346"/>
    </source>
</evidence>
<evidence type="ECO:0000256" key="2">
    <source>
        <dbReference type="ARBA" id="ARBA00005369"/>
    </source>
</evidence>
<keyword evidence="7 12" id="KW-0808">Transferase</keyword>
<evidence type="ECO:0000313" key="12">
    <source>
        <dbReference type="EMBL" id="TRL28503.1"/>
    </source>
</evidence>
<dbReference type="GO" id="GO:0032259">
    <property type="term" value="P:methylation"/>
    <property type="evidence" value="ECO:0007669"/>
    <property type="project" value="UniProtKB-KW"/>
</dbReference>
<dbReference type="EMBL" id="VJMF01000082">
    <property type="protein sequence ID" value="TRL28503.1"/>
    <property type="molecule type" value="Genomic_DNA"/>
</dbReference>